<dbReference type="OrthoDB" id="7412149at2759"/>
<accession>A0A4C1XR80</accession>
<dbReference type="AlphaFoldDB" id="A0A4C1XR80"/>
<keyword evidence="3" id="KW-1185">Reference proteome</keyword>
<evidence type="ECO:0000256" key="1">
    <source>
        <dbReference type="SAM" id="SignalP"/>
    </source>
</evidence>
<evidence type="ECO:0000313" key="3">
    <source>
        <dbReference type="Proteomes" id="UP000299102"/>
    </source>
</evidence>
<reference evidence="2 3" key="1">
    <citation type="journal article" date="2019" name="Commun. Biol.">
        <title>The bagworm genome reveals a unique fibroin gene that provides high tensile strength.</title>
        <authorList>
            <person name="Kono N."/>
            <person name="Nakamura H."/>
            <person name="Ohtoshi R."/>
            <person name="Tomita M."/>
            <person name="Numata K."/>
            <person name="Arakawa K."/>
        </authorList>
    </citation>
    <scope>NUCLEOTIDE SEQUENCE [LARGE SCALE GENOMIC DNA]</scope>
</reference>
<sequence>MAKYLNIVFLSFFLAFHDRPQAEIKDLYMDQDGNMQYKGYLQEEFIPETKQQTSPSGISEEVLSKILENCTEMKKDMSKPQNIKNLSEKFVKEKFNSKTSCVSQWMVIFEAECVRIGIDSDVNKIEILRLFLEDSCEDWYSSMLIKHTIDSKWATWKQNFCETYADKGLPNFIADRIDRHGLKKTEDLFNIIRGLEHLVNKKNLEKKTKAMVMLSARGFVRVDVPRFDPVHMFYYKSSHTLSFDHGLVLYCGTAADHNSYLHEAGANASYNLYYSETT</sequence>
<gene>
    <name evidence="2" type="ORF">EVAR_59871_1</name>
</gene>
<comment type="caution">
    <text evidence="2">The sequence shown here is derived from an EMBL/GenBank/DDBJ whole genome shotgun (WGS) entry which is preliminary data.</text>
</comment>
<feature type="signal peptide" evidence="1">
    <location>
        <begin position="1"/>
        <end position="22"/>
    </location>
</feature>
<keyword evidence="1" id="KW-0732">Signal</keyword>
<feature type="chain" id="PRO_5020041387" description="Retrotransposon gag domain-containing protein" evidence="1">
    <location>
        <begin position="23"/>
        <end position="278"/>
    </location>
</feature>
<dbReference type="Proteomes" id="UP000299102">
    <property type="component" value="Unassembled WGS sequence"/>
</dbReference>
<organism evidence="2 3">
    <name type="scientific">Eumeta variegata</name>
    <name type="common">Bagworm moth</name>
    <name type="synonym">Eumeta japonica</name>
    <dbReference type="NCBI Taxonomy" id="151549"/>
    <lineage>
        <taxon>Eukaryota</taxon>
        <taxon>Metazoa</taxon>
        <taxon>Ecdysozoa</taxon>
        <taxon>Arthropoda</taxon>
        <taxon>Hexapoda</taxon>
        <taxon>Insecta</taxon>
        <taxon>Pterygota</taxon>
        <taxon>Neoptera</taxon>
        <taxon>Endopterygota</taxon>
        <taxon>Lepidoptera</taxon>
        <taxon>Glossata</taxon>
        <taxon>Ditrysia</taxon>
        <taxon>Tineoidea</taxon>
        <taxon>Psychidae</taxon>
        <taxon>Oiketicinae</taxon>
        <taxon>Eumeta</taxon>
    </lineage>
</organism>
<protein>
    <recommendedName>
        <fullName evidence="4">Retrotransposon gag domain-containing protein</fullName>
    </recommendedName>
</protein>
<name>A0A4C1XR80_EUMVA</name>
<evidence type="ECO:0008006" key="4">
    <source>
        <dbReference type="Google" id="ProtNLM"/>
    </source>
</evidence>
<evidence type="ECO:0000313" key="2">
    <source>
        <dbReference type="EMBL" id="GBP64705.1"/>
    </source>
</evidence>
<dbReference type="EMBL" id="BGZK01000906">
    <property type="protein sequence ID" value="GBP64705.1"/>
    <property type="molecule type" value="Genomic_DNA"/>
</dbReference>
<proteinExistence type="predicted"/>